<keyword evidence="2" id="KW-1185">Reference proteome</keyword>
<dbReference type="EMBL" id="CAJNJA010010485">
    <property type="protein sequence ID" value="CAE7258208.1"/>
    <property type="molecule type" value="Genomic_DNA"/>
</dbReference>
<organism evidence="1 2">
    <name type="scientific">Symbiodinium necroappetens</name>
    <dbReference type="NCBI Taxonomy" id="1628268"/>
    <lineage>
        <taxon>Eukaryota</taxon>
        <taxon>Sar</taxon>
        <taxon>Alveolata</taxon>
        <taxon>Dinophyceae</taxon>
        <taxon>Suessiales</taxon>
        <taxon>Symbiodiniaceae</taxon>
        <taxon>Symbiodinium</taxon>
    </lineage>
</organism>
<feature type="non-terminal residue" evidence="1">
    <location>
        <position position="1"/>
    </location>
</feature>
<evidence type="ECO:0000313" key="1">
    <source>
        <dbReference type="EMBL" id="CAE7258208.1"/>
    </source>
</evidence>
<sequence>STALRVDGVQTTSWGDEALSKCKHWVVLEPLVYLMPKADPKQTAKDKLGQKGQGEILEGDGLRIEGIRWLRIRQDSVEAWVLIDGKAVGADRCFLEPVPG</sequence>
<reference evidence="1" key="1">
    <citation type="submission" date="2021-02" db="EMBL/GenBank/DDBJ databases">
        <authorList>
            <person name="Dougan E. K."/>
            <person name="Rhodes N."/>
            <person name="Thang M."/>
            <person name="Chan C."/>
        </authorList>
    </citation>
    <scope>NUCLEOTIDE SEQUENCE</scope>
</reference>
<evidence type="ECO:0000313" key="2">
    <source>
        <dbReference type="Proteomes" id="UP000601435"/>
    </source>
</evidence>
<dbReference type="AlphaFoldDB" id="A0A812MH18"/>
<protein>
    <submittedName>
        <fullName evidence="1">Uncharacterized protein</fullName>
    </submittedName>
</protein>
<proteinExistence type="predicted"/>
<gene>
    <name evidence="1" type="ORF">SNEC2469_LOCUS5785</name>
</gene>
<dbReference type="Proteomes" id="UP000601435">
    <property type="component" value="Unassembled WGS sequence"/>
</dbReference>
<comment type="caution">
    <text evidence="1">The sequence shown here is derived from an EMBL/GenBank/DDBJ whole genome shotgun (WGS) entry which is preliminary data.</text>
</comment>
<dbReference type="OrthoDB" id="406798at2759"/>
<accession>A0A812MH18</accession>
<name>A0A812MH18_9DINO</name>